<organism evidence="1">
    <name type="scientific">marine sediment metagenome</name>
    <dbReference type="NCBI Taxonomy" id="412755"/>
    <lineage>
        <taxon>unclassified sequences</taxon>
        <taxon>metagenomes</taxon>
        <taxon>ecological metagenomes</taxon>
    </lineage>
</organism>
<proteinExistence type="predicted"/>
<comment type="caution">
    <text evidence="1">The sequence shown here is derived from an EMBL/GenBank/DDBJ whole genome shotgun (WGS) entry which is preliminary data.</text>
</comment>
<protein>
    <submittedName>
        <fullName evidence="1">Uncharacterized protein</fullName>
    </submittedName>
</protein>
<feature type="non-terminal residue" evidence="1">
    <location>
        <position position="1"/>
    </location>
</feature>
<dbReference type="AlphaFoldDB" id="X0UYC5"/>
<dbReference type="EMBL" id="BARS01024216">
    <property type="protein sequence ID" value="GAG05303.1"/>
    <property type="molecule type" value="Genomic_DNA"/>
</dbReference>
<evidence type="ECO:0000313" key="1">
    <source>
        <dbReference type="EMBL" id="GAG05303.1"/>
    </source>
</evidence>
<sequence>KYNRKKGWGWIAKRLNLTKESVSGHAYRLGLTIKGKLKKGRKCKKIKKV</sequence>
<gene>
    <name evidence="1" type="ORF">S01H1_38467</name>
</gene>
<name>X0UYC5_9ZZZZ</name>
<accession>X0UYC5</accession>
<reference evidence="1" key="1">
    <citation type="journal article" date="2014" name="Front. Microbiol.">
        <title>High frequency of phylogenetically diverse reductive dehalogenase-homologous genes in deep subseafloor sedimentary metagenomes.</title>
        <authorList>
            <person name="Kawai M."/>
            <person name="Futagami T."/>
            <person name="Toyoda A."/>
            <person name="Takaki Y."/>
            <person name="Nishi S."/>
            <person name="Hori S."/>
            <person name="Arai W."/>
            <person name="Tsubouchi T."/>
            <person name="Morono Y."/>
            <person name="Uchiyama I."/>
            <person name="Ito T."/>
            <person name="Fujiyama A."/>
            <person name="Inagaki F."/>
            <person name="Takami H."/>
        </authorList>
    </citation>
    <scope>NUCLEOTIDE SEQUENCE</scope>
    <source>
        <strain evidence="1">Expedition CK06-06</strain>
    </source>
</reference>